<dbReference type="PROSITE" id="PS00662">
    <property type="entry name" value="T2SP_E"/>
    <property type="match status" value="1"/>
</dbReference>
<dbReference type="CDD" id="cd01131">
    <property type="entry name" value="PilT"/>
    <property type="match status" value="1"/>
</dbReference>
<protein>
    <submittedName>
        <fullName evidence="3">Twitching motility protein</fullName>
    </submittedName>
</protein>
<dbReference type="InterPro" id="IPR001482">
    <property type="entry name" value="T2SS/T4SS_dom"/>
</dbReference>
<dbReference type="GO" id="GO:0016887">
    <property type="term" value="F:ATP hydrolysis activity"/>
    <property type="evidence" value="ECO:0007669"/>
    <property type="project" value="InterPro"/>
</dbReference>
<reference evidence="3 4" key="1">
    <citation type="submission" date="2018-06" db="EMBL/GenBank/DDBJ databases">
        <authorList>
            <consortium name="Pathogen Informatics"/>
            <person name="Doyle S."/>
        </authorList>
    </citation>
    <scope>NUCLEOTIDE SEQUENCE [LARGE SCALE GENOMIC DNA]</scope>
    <source>
        <strain evidence="3 4">NCTC9836</strain>
    </source>
</reference>
<evidence type="ECO:0000256" key="1">
    <source>
        <dbReference type="ARBA" id="ARBA00006611"/>
    </source>
</evidence>
<dbReference type="InterPro" id="IPR027417">
    <property type="entry name" value="P-loop_NTPase"/>
</dbReference>
<dbReference type="GO" id="GO:0005524">
    <property type="term" value="F:ATP binding"/>
    <property type="evidence" value="ECO:0007669"/>
    <property type="project" value="InterPro"/>
</dbReference>
<feature type="domain" description="Bacterial type II secretion system protein E" evidence="2">
    <location>
        <begin position="205"/>
        <end position="219"/>
    </location>
</feature>
<keyword evidence="4" id="KW-1185">Reference proteome</keyword>
<gene>
    <name evidence="3" type="primary">pilT</name>
    <name evidence="3" type="ORF">NCTC9836_01681</name>
</gene>
<comment type="similarity">
    <text evidence="1">Belongs to the GSP E family.</text>
</comment>
<dbReference type="Pfam" id="PF00437">
    <property type="entry name" value="T2SSE"/>
    <property type="match status" value="1"/>
</dbReference>
<dbReference type="Proteomes" id="UP000254664">
    <property type="component" value="Unassembled WGS sequence"/>
</dbReference>
<dbReference type="PANTHER" id="PTHR30486">
    <property type="entry name" value="TWITCHING MOTILITY PROTEIN PILT"/>
    <property type="match status" value="1"/>
</dbReference>
<dbReference type="InterPro" id="IPR050921">
    <property type="entry name" value="T4SS_GSP_E_ATPase"/>
</dbReference>
<dbReference type="InterPro" id="IPR003593">
    <property type="entry name" value="AAA+_ATPase"/>
</dbReference>
<dbReference type="Gene3D" id="3.30.450.90">
    <property type="match status" value="1"/>
</dbReference>
<name>A0A381J806_9CLOT</name>
<evidence type="ECO:0000313" key="3">
    <source>
        <dbReference type="EMBL" id="SUY47351.1"/>
    </source>
</evidence>
<dbReference type="NCBIfam" id="TIGR01420">
    <property type="entry name" value="pilT_fam"/>
    <property type="match status" value="1"/>
</dbReference>
<proteinExistence type="inferred from homology"/>
<accession>A0A381J806</accession>
<dbReference type="InterPro" id="IPR006321">
    <property type="entry name" value="PilT/PilU"/>
</dbReference>
<sequence length="363" mass="40376">MELKYVNIGGIILLDLNKLLEITTKMQASDLHLTVGVSPTVRINGRLKSIDEDKLSQYETEKYAKDILGELYEEYLKKGELDISYSVAGLGRFRANVFKQRGSSALAIRTISLKVPTLKELAHPPIIKELINKKRGLILVTGPTGSGKSTTLAAMINEINNSREAHIITLEDPIEYLHKHNKSIINQREIGKDSISYKNALRAILREDPDVILVGEMRDLETISIAITAAETGHLVLSTLHTIGATKTIDRIVDVFPPHQQQQIKIQLASVLQGIISQQLIEKSDKQGRVAVLETMVVTAAVQNMIREGKTHQIESSIQTGSKYGMKSMDMALAELYKKGIITNEVALNYCIDKELLTRMLLL</sequence>
<dbReference type="AlphaFoldDB" id="A0A381J806"/>
<evidence type="ECO:0000259" key="2">
    <source>
        <dbReference type="PROSITE" id="PS00662"/>
    </source>
</evidence>
<organism evidence="3 4">
    <name type="scientific">Clostridium putrefaciens</name>
    <dbReference type="NCBI Taxonomy" id="99675"/>
    <lineage>
        <taxon>Bacteria</taxon>
        <taxon>Bacillati</taxon>
        <taxon>Bacillota</taxon>
        <taxon>Clostridia</taxon>
        <taxon>Eubacteriales</taxon>
        <taxon>Clostridiaceae</taxon>
        <taxon>Clostridium</taxon>
    </lineage>
</organism>
<dbReference type="SMART" id="SM00382">
    <property type="entry name" value="AAA"/>
    <property type="match status" value="1"/>
</dbReference>
<dbReference type="EMBL" id="UFWZ01000001">
    <property type="protein sequence ID" value="SUY47351.1"/>
    <property type="molecule type" value="Genomic_DNA"/>
</dbReference>
<dbReference type="SUPFAM" id="SSF52540">
    <property type="entry name" value="P-loop containing nucleoside triphosphate hydrolases"/>
    <property type="match status" value="1"/>
</dbReference>
<evidence type="ECO:0000313" key="4">
    <source>
        <dbReference type="Proteomes" id="UP000254664"/>
    </source>
</evidence>
<dbReference type="Gene3D" id="3.40.50.300">
    <property type="entry name" value="P-loop containing nucleotide triphosphate hydrolases"/>
    <property type="match status" value="1"/>
</dbReference>